<dbReference type="OrthoDB" id="10741at2157"/>
<feature type="domain" description="MOFRL-associated" evidence="2">
    <location>
        <begin position="8"/>
        <end position="230"/>
    </location>
</feature>
<accession>A0A4P2VC60</accession>
<dbReference type="EMBL" id="AP018732">
    <property type="protein sequence ID" value="BBE42139.1"/>
    <property type="molecule type" value="Genomic_DNA"/>
</dbReference>
<dbReference type="SUPFAM" id="SSF82544">
    <property type="entry name" value="GckA/TtuD-like"/>
    <property type="match status" value="1"/>
</dbReference>
<sequence length="422" mass="43728">MVDRGEVLGILEAGLGAADPEAAVRDAVRRTLPGEADGIVLAAFGKAAYRMSRGAISELGERVRAGIAIVPGGYPSGELGRVEVRVGTHPLPSAINVEASRELVELVRGVGEEGVLLVLISGGGSSLLEVPKDGLSVEELAALSGELMRRGADIRELNAVRKHLSDVKGGQLLRGFRGRACVSLIVSDVVGNPIDSIASGPTAPDPSTYSDALDVLGRYGLLEEFPDAVAILRSGADGRLEETPKPGDPVFSRVRNEVILDNRAALRAMELEAARRGYRAEVLTDSMEGEAREVGKFLGSLSTREGGSAFCAGGETTVTVRGKGRGGRNQEMALAAALQVKRLGNAGRAGVGALATDGVDGNSPAAGAALGSSDIASLDERGARESLAENDSYTFLRRAGLAVEIGATGTNVNDLFVLLIRD</sequence>
<dbReference type="KEGG" id="ccai:NAS2_0750"/>
<protein>
    <submittedName>
        <fullName evidence="3">D-glycerate 2-kinase</fullName>
    </submittedName>
</protein>
<dbReference type="PANTHER" id="PTHR12227">
    <property type="entry name" value="GLYCERATE KINASE"/>
    <property type="match status" value="1"/>
</dbReference>
<evidence type="ECO:0000313" key="3">
    <source>
        <dbReference type="EMBL" id="BBE42139.1"/>
    </source>
</evidence>
<dbReference type="InterPro" id="IPR007835">
    <property type="entry name" value="MOFRL"/>
</dbReference>
<dbReference type="Gene3D" id="3.40.50.10180">
    <property type="entry name" value="Glycerate kinase, MOFRL-like N-terminal domain"/>
    <property type="match status" value="1"/>
</dbReference>
<evidence type="ECO:0000313" key="4">
    <source>
        <dbReference type="Proteomes" id="UP000509448"/>
    </source>
</evidence>
<dbReference type="GO" id="GO:0008887">
    <property type="term" value="F:glycerate kinase activity"/>
    <property type="evidence" value="ECO:0007669"/>
    <property type="project" value="InterPro"/>
</dbReference>
<gene>
    <name evidence="3" type="ORF">NAS2_0750</name>
</gene>
<dbReference type="InterPro" id="IPR038614">
    <property type="entry name" value="GK_N_sf"/>
</dbReference>
<dbReference type="Pfam" id="PF05161">
    <property type="entry name" value="MOFRL"/>
    <property type="match status" value="1"/>
</dbReference>
<dbReference type="InterPro" id="IPR039760">
    <property type="entry name" value="MOFRL_protein"/>
</dbReference>
<dbReference type="AlphaFoldDB" id="A0A4P2VC60"/>
<dbReference type="Pfam" id="PF13660">
    <property type="entry name" value="DUF4147"/>
    <property type="match status" value="1"/>
</dbReference>
<proteinExistence type="predicted"/>
<feature type="domain" description="MOFRL" evidence="1">
    <location>
        <begin position="310"/>
        <end position="414"/>
    </location>
</feature>
<organism evidence="3 4">
    <name type="scientific">Conexivisphaera calida</name>
    <dbReference type="NCBI Taxonomy" id="1874277"/>
    <lineage>
        <taxon>Archaea</taxon>
        <taxon>Nitrososphaerota</taxon>
        <taxon>Conexivisphaeria</taxon>
        <taxon>Conexivisphaerales</taxon>
        <taxon>Conexivisphaeraceae</taxon>
        <taxon>Conexivisphaera</taxon>
    </lineage>
</organism>
<evidence type="ECO:0000259" key="1">
    <source>
        <dbReference type="Pfam" id="PF05161"/>
    </source>
</evidence>
<dbReference type="InterPro" id="IPR025286">
    <property type="entry name" value="MOFRL_assoc_dom"/>
</dbReference>
<dbReference type="GO" id="GO:0005737">
    <property type="term" value="C:cytoplasm"/>
    <property type="evidence" value="ECO:0007669"/>
    <property type="project" value="TreeGrafter"/>
</dbReference>
<name>A0A4P2VC60_9ARCH</name>
<evidence type="ECO:0000259" key="2">
    <source>
        <dbReference type="Pfam" id="PF13660"/>
    </source>
</evidence>
<reference evidence="3 4" key="1">
    <citation type="journal article" date="2019" name="ISME J.">
        <title>Isolation and characterization of a thermophilic sulfur- and iron-reducing thaumarchaeote from a terrestrial acidic hot spring.</title>
        <authorList>
            <person name="Kato S."/>
            <person name="Itoh T."/>
            <person name="Yuki M."/>
            <person name="Nagamori M."/>
            <person name="Ohnishi M."/>
            <person name="Uematsu K."/>
            <person name="Suzuki K."/>
            <person name="Takashina T."/>
            <person name="Ohkuma M."/>
        </authorList>
    </citation>
    <scope>NUCLEOTIDE SEQUENCE [LARGE SCALE GENOMIC DNA]</scope>
    <source>
        <strain evidence="3 4">NAS-02</strain>
    </source>
</reference>
<dbReference type="Gene3D" id="3.40.1480.10">
    <property type="entry name" value="MOFRL domain"/>
    <property type="match status" value="1"/>
</dbReference>
<keyword evidence="3" id="KW-0418">Kinase</keyword>
<dbReference type="GeneID" id="55584562"/>
<dbReference type="RefSeq" id="WP_174448401.1">
    <property type="nucleotide sequence ID" value="NZ_AP018732.1"/>
</dbReference>
<keyword evidence="3" id="KW-0808">Transferase</keyword>
<dbReference type="InterPro" id="IPR037035">
    <property type="entry name" value="GK-like_C_sf"/>
</dbReference>
<dbReference type="Proteomes" id="UP000509448">
    <property type="component" value="Chromosome"/>
</dbReference>
<dbReference type="PANTHER" id="PTHR12227:SF0">
    <property type="entry name" value="GLYCERATE KINASE"/>
    <property type="match status" value="1"/>
</dbReference>
<keyword evidence="4" id="KW-1185">Reference proteome</keyword>